<evidence type="ECO:0000313" key="2">
    <source>
        <dbReference type="EMBL" id="KAJ1139539.1"/>
    </source>
</evidence>
<evidence type="ECO:0000256" key="1">
    <source>
        <dbReference type="SAM" id="MobiDB-lite"/>
    </source>
</evidence>
<proteinExistence type="predicted"/>
<keyword evidence="3" id="KW-1185">Reference proteome</keyword>
<dbReference type="AlphaFoldDB" id="A0AAV7QII8"/>
<accession>A0AAV7QII8</accession>
<feature type="region of interest" description="Disordered" evidence="1">
    <location>
        <begin position="141"/>
        <end position="163"/>
    </location>
</feature>
<gene>
    <name evidence="2" type="ORF">NDU88_005909</name>
</gene>
<sequence>MPEPETVQEVPLEKQQHSVAAATWKTMPHGEPSYHTDSPAVPDQQTEMSCTSALPVECEELERVATQLEELMIIRQSVAAATSNSPNSISNRTCLNATLNALHSLDAQLNNGQEEVCDCLQLITEMLLTMHTISNVGRVSNLEPSTLVGPSQASPEKLPRESS</sequence>
<reference evidence="2" key="1">
    <citation type="journal article" date="2022" name="bioRxiv">
        <title>Sequencing and chromosome-scale assembly of the giantPleurodeles waltlgenome.</title>
        <authorList>
            <person name="Brown T."/>
            <person name="Elewa A."/>
            <person name="Iarovenko S."/>
            <person name="Subramanian E."/>
            <person name="Araus A.J."/>
            <person name="Petzold A."/>
            <person name="Susuki M."/>
            <person name="Suzuki K.-i.T."/>
            <person name="Hayashi T."/>
            <person name="Toyoda A."/>
            <person name="Oliveira C."/>
            <person name="Osipova E."/>
            <person name="Leigh N.D."/>
            <person name="Simon A."/>
            <person name="Yun M.H."/>
        </authorList>
    </citation>
    <scope>NUCLEOTIDE SEQUENCE</scope>
    <source>
        <strain evidence="2">20211129_DDA</strain>
        <tissue evidence="2">Liver</tissue>
    </source>
</reference>
<comment type="caution">
    <text evidence="2">The sequence shown here is derived from an EMBL/GenBank/DDBJ whole genome shotgun (WGS) entry which is preliminary data.</text>
</comment>
<organism evidence="2 3">
    <name type="scientific">Pleurodeles waltl</name>
    <name type="common">Iberian ribbed newt</name>
    <dbReference type="NCBI Taxonomy" id="8319"/>
    <lineage>
        <taxon>Eukaryota</taxon>
        <taxon>Metazoa</taxon>
        <taxon>Chordata</taxon>
        <taxon>Craniata</taxon>
        <taxon>Vertebrata</taxon>
        <taxon>Euteleostomi</taxon>
        <taxon>Amphibia</taxon>
        <taxon>Batrachia</taxon>
        <taxon>Caudata</taxon>
        <taxon>Salamandroidea</taxon>
        <taxon>Salamandridae</taxon>
        <taxon>Pleurodelinae</taxon>
        <taxon>Pleurodeles</taxon>
    </lineage>
</organism>
<dbReference type="Proteomes" id="UP001066276">
    <property type="component" value="Chromosome 6"/>
</dbReference>
<dbReference type="EMBL" id="JANPWB010000010">
    <property type="protein sequence ID" value="KAJ1139539.1"/>
    <property type="molecule type" value="Genomic_DNA"/>
</dbReference>
<protein>
    <submittedName>
        <fullName evidence="2">Uncharacterized protein</fullName>
    </submittedName>
</protein>
<feature type="compositionally biased region" description="Polar residues" evidence="1">
    <location>
        <begin position="141"/>
        <end position="154"/>
    </location>
</feature>
<name>A0AAV7QII8_PLEWA</name>
<evidence type="ECO:0000313" key="3">
    <source>
        <dbReference type="Proteomes" id="UP001066276"/>
    </source>
</evidence>